<dbReference type="SUPFAM" id="SSF81995">
    <property type="entry name" value="beta-sandwich domain of Sec23/24"/>
    <property type="match status" value="1"/>
</dbReference>
<dbReference type="InterPro" id="IPR051791">
    <property type="entry name" value="Pra-immunoreactive"/>
</dbReference>
<evidence type="ECO:0000256" key="7">
    <source>
        <dbReference type="SAM" id="Phobius"/>
    </source>
</evidence>
<dbReference type="GO" id="GO:0005886">
    <property type="term" value="C:plasma membrane"/>
    <property type="evidence" value="ECO:0007669"/>
    <property type="project" value="UniProtKB-SubCell"/>
</dbReference>
<name>A0A4R4X492_9ACTN</name>
<keyword evidence="3 7" id="KW-0812">Transmembrane</keyword>
<dbReference type="AlphaFoldDB" id="A0A4R4X492"/>
<feature type="region of interest" description="Disordered" evidence="6">
    <location>
        <begin position="1"/>
        <end position="77"/>
    </location>
</feature>
<feature type="compositionally biased region" description="Pro residues" evidence="6">
    <location>
        <begin position="1"/>
        <end position="11"/>
    </location>
</feature>
<feature type="transmembrane region" description="Helical" evidence="7">
    <location>
        <begin position="94"/>
        <end position="112"/>
    </location>
</feature>
<dbReference type="Pfam" id="PF06271">
    <property type="entry name" value="RDD"/>
    <property type="match status" value="1"/>
</dbReference>
<dbReference type="PANTHER" id="PTHR36115:SF6">
    <property type="entry name" value="PROLINE-RICH ANTIGEN HOMOLOG"/>
    <property type="match status" value="1"/>
</dbReference>
<dbReference type="PANTHER" id="PTHR36115">
    <property type="entry name" value="PROLINE-RICH ANTIGEN HOMOLOG-RELATED"/>
    <property type="match status" value="1"/>
</dbReference>
<feature type="transmembrane region" description="Helical" evidence="7">
    <location>
        <begin position="132"/>
        <end position="150"/>
    </location>
</feature>
<feature type="compositionally biased region" description="Low complexity" evidence="6">
    <location>
        <begin position="12"/>
        <end position="37"/>
    </location>
</feature>
<accession>A0A4R4X492</accession>
<dbReference type="EMBL" id="SMKR01000059">
    <property type="protein sequence ID" value="TDD25035.1"/>
    <property type="molecule type" value="Genomic_DNA"/>
</dbReference>
<reference evidence="9 10" key="1">
    <citation type="submission" date="2019-02" db="EMBL/GenBank/DDBJ databases">
        <title>Draft genome sequences of novel Actinobacteria.</title>
        <authorList>
            <person name="Sahin N."/>
            <person name="Ay H."/>
            <person name="Saygin H."/>
        </authorList>
    </citation>
    <scope>NUCLEOTIDE SEQUENCE [LARGE SCALE GENOMIC DNA]</scope>
    <source>
        <strain evidence="9 10">16K104</strain>
    </source>
</reference>
<dbReference type="Proteomes" id="UP000295172">
    <property type="component" value="Unassembled WGS sequence"/>
</dbReference>
<organism evidence="9 10">
    <name type="scientific">Kribbella turkmenica</name>
    <dbReference type="NCBI Taxonomy" id="2530375"/>
    <lineage>
        <taxon>Bacteria</taxon>
        <taxon>Bacillati</taxon>
        <taxon>Actinomycetota</taxon>
        <taxon>Actinomycetes</taxon>
        <taxon>Propionibacteriales</taxon>
        <taxon>Kribbellaceae</taxon>
        <taxon>Kribbella</taxon>
    </lineage>
</organism>
<evidence type="ECO:0000256" key="4">
    <source>
        <dbReference type="ARBA" id="ARBA00022989"/>
    </source>
</evidence>
<evidence type="ECO:0000259" key="8">
    <source>
        <dbReference type="Pfam" id="PF06271"/>
    </source>
</evidence>
<gene>
    <name evidence="9" type="ORF">E1218_15595</name>
</gene>
<keyword evidence="4 7" id="KW-1133">Transmembrane helix</keyword>
<protein>
    <submittedName>
        <fullName evidence="9">RDD family protein</fullName>
    </submittedName>
</protein>
<evidence type="ECO:0000256" key="5">
    <source>
        <dbReference type="ARBA" id="ARBA00023136"/>
    </source>
</evidence>
<dbReference type="InterPro" id="IPR010432">
    <property type="entry name" value="RDD"/>
</dbReference>
<feature type="compositionally biased region" description="Low complexity" evidence="6">
    <location>
        <begin position="45"/>
        <end position="63"/>
    </location>
</feature>
<proteinExistence type="predicted"/>
<sequence>MSTPTPPPQDRPPYGQQPPSGSPGRPQDGQPQYGQPPYGQPQPGQPQYGQPQYGQPQPGYSPYGQPPYGQPQYGYGYGTPQTPLADWGPRAGAFLLDSLITAVPVIIGYGIFIANIASRAGNTYPDDDPETWAILVFLLSIAVSFGLGLWNRVFRQGRTGQSVGKSVLNLRLVDTTSFQPIGAGKAFLREFLSGLFNNACFLNLLWPLWDDQKQTWHDKVISTYVVRD</sequence>
<evidence type="ECO:0000313" key="9">
    <source>
        <dbReference type="EMBL" id="TDD25035.1"/>
    </source>
</evidence>
<comment type="caution">
    <text evidence="9">The sequence shown here is derived from an EMBL/GenBank/DDBJ whole genome shotgun (WGS) entry which is preliminary data.</text>
</comment>
<dbReference type="OrthoDB" id="9793824at2"/>
<evidence type="ECO:0000256" key="3">
    <source>
        <dbReference type="ARBA" id="ARBA00022692"/>
    </source>
</evidence>
<evidence type="ECO:0000256" key="1">
    <source>
        <dbReference type="ARBA" id="ARBA00004651"/>
    </source>
</evidence>
<dbReference type="RefSeq" id="WP_132320674.1">
    <property type="nucleotide sequence ID" value="NZ_SMKR01000059.1"/>
</dbReference>
<evidence type="ECO:0000256" key="6">
    <source>
        <dbReference type="SAM" id="MobiDB-lite"/>
    </source>
</evidence>
<comment type="subcellular location">
    <subcellularLocation>
        <location evidence="1">Cell membrane</location>
        <topology evidence="1">Multi-pass membrane protein</topology>
    </subcellularLocation>
</comment>
<keyword evidence="5 7" id="KW-0472">Membrane</keyword>
<feature type="domain" description="RDD" evidence="8">
    <location>
        <begin position="85"/>
        <end position="220"/>
    </location>
</feature>
<keyword evidence="10" id="KW-1185">Reference proteome</keyword>
<evidence type="ECO:0000313" key="10">
    <source>
        <dbReference type="Proteomes" id="UP000295172"/>
    </source>
</evidence>
<keyword evidence="2" id="KW-1003">Cell membrane</keyword>
<evidence type="ECO:0000256" key="2">
    <source>
        <dbReference type="ARBA" id="ARBA00022475"/>
    </source>
</evidence>